<keyword evidence="7" id="KW-0378">Hydrolase</keyword>
<feature type="domain" description="Transglycosylase SLT" evidence="5">
    <location>
        <begin position="490"/>
        <end position="603"/>
    </location>
</feature>
<keyword evidence="2 4" id="KW-0732">Signal</keyword>
<keyword evidence="8" id="KW-1185">Reference proteome</keyword>
<dbReference type="Gene3D" id="1.10.1240.20">
    <property type="entry name" value="Lytic transglycosylase, superhelical linker domain"/>
    <property type="match status" value="1"/>
</dbReference>
<feature type="compositionally biased region" description="Low complexity" evidence="3">
    <location>
        <begin position="687"/>
        <end position="697"/>
    </location>
</feature>
<dbReference type="SUPFAM" id="SSF53955">
    <property type="entry name" value="Lysozyme-like"/>
    <property type="match status" value="1"/>
</dbReference>
<name>A0A839EWZ3_9GAMM</name>
<evidence type="ECO:0000256" key="1">
    <source>
        <dbReference type="ARBA" id="ARBA00007734"/>
    </source>
</evidence>
<dbReference type="GO" id="GO:0004553">
    <property type="term" value="F:hydrolase activity, hydrolyzing O-glycosyl compounds"/>
    <property type="evidence" value="ECO:0007669"/>
    <property type="project" value="InterPro"/>
</dbReference>
<dbReference type="InterPro" id="IPR012289">
    <property type="entry name" value="Lytic_TGlycosylase_superhlx_L"/>
</dbReference>
<evidence type="ECO:0000313" key="7">
    <source>
        <dbReference type="EMBL" id="MBA8887153.1"/>
    </source>
</evidence>
<gene>
    <name evidence="7" type="ORF">FHW12_001367</name>
</gene>
<dbReference type="InterPro" id="IPR008939">
    <property type="entry name" value="Lytic_TGlycosylase_superhlx_U"/>
</dbReference>
<evidence type="ECO:0000313" key="8">
    <source>
        <dbReference type="Proteomes" id="UP000550401"/>
    </source>
</evidence>
<reference evidence="7 8" key="1">
    <citation type="submission" date="2020-07" db="EMBL/GenBank/DDBJ databases">
        <title>Genomic Encyclopedia of Type Strains, Phase IV (KMG-V): Genome sequencing to study the core and pangenomes of soil and plant-associated prokaryotes.</title>
        <authorList>
            <person name="Whitman W."/>
        </authorList>
    </citation>
    <scope>NUCLEOTIDE SEQUENCE [LARGE SCALE GENOMIC DNA]</scope>
    <source>
        <strain evidence="7 8">RH2WT43</strain>
    </source>
</reference>
<dbReference type="InterPro" id="IPR037061">
    <property type="entry name" value="Lytic_TGlycoase_superhlx_L_sf"/>
</dbReference>
<dbReference type="PANTHER" id="PTHR37423:SF5">
    <property type="entry name" value="SOLUBLE LYTIC MUREIN TRANSGLYCOSYLASE"/>
    <property type="match status" value="1"/>
</dbReference>
<evidence type="ECO:0000256" key="3">
    <source>
        <dbReference type="SAM" id="MobiDB-lite"/>
    </source>
</evidence>
<comment type="similarity">
    <text evidence="1">Belongs to the transglycosylase Slt family.</text>
</comment>
<dbReference type="GO" id="GO:0042597">
    <property type="term" value="C:periplasmic space"/>
    <property type="evidence" value="ECO:0007669"/>
    <property type="project" value="InterPro"/>
</dbReference>
<dbReference type="AlphaFoldDB" id="A0A839EWZ3"/>
<feature type="region of interest" description="Disordered" evidence="3">
    <location>
        <begin position="651"/>
        <end position="706"/>
    </location>
</feature>
<dbReference type="SUPFAM" id="SSF48435">
    <property type="entry name" value="Bacterial muramidases"/>
    <property type="match status" value="1"/>
</dbReference>
<evidence type="ECO:0000259" key="5">
    <source>
        <dbReference type="Pfam" id="PF01464"/>
    </source>
</evidence>
<comment type="caution">
    <text evidence="7">The sequence shown here is derived from an EMBL/GenBank/DDBJ whole genome shotgun (WGS) entry which is preliminary data.</text>
</comment>
<evidence type="ECO:0000259" key="6">
    <source>
        <dbReference type="Pfam" id="PF14718"/>
    </source>
</evidence>
<dbReference type="Gene3D" id="1.10.530.10">
    <property type="match status" value="1"/>
</dbReference>
<evidence type="ECO:0000256" key="2">
    <source>
        <dbReference type="ARBA" id="ARBA00022729"/>
    </source>
</evidence>
<dbReference type="Pfam" id="PF14718">
    <property type="entry name" value="SLT_L"/>
    <property type="match status" value="1"/>
</dbReference>
<feature type="signal peptide" evidence="4">
    <location>
        <begin position="1"/>
        <end position="31"/>
    </location>
</feature>
<organism evidence="7 8">
    <name type="scientific">Dokdonella fugitiva</name>
    <dbReference type="NCBI Taxonomy" id="328517"/>
    <lineage>
        <taxon>Bacteria</taxon>
        <taxon>Pseudomonadati</taxon>
        <taxon>Pseudomonadota</taxon>
        <taxon>Gammaproteobacteria</taxon>
        <taxon>Lysobacterales</taxon>
        <taxon>Rhodanobacteraceae</taxon>
        <taxon>Dokdonella</taxon>
    </lineage>
</organism>
<accession>A0A839EWZ3</accession>
<dbReference type="PANTHER" id="PTHR37423">
    <property type="entry name" value="SOLUBLE LYTIC MUREIN TRANSGLYCOSYLASE-RELATED"/>
    <property type="match status" value="1"/>
</dbReference>
<dbReference type="Gene3D" id="1.25.20.10">
    <property type="entry name" value="Bacterial muramidases"/>
    <property type="match status" value="1"/>
</dbReference>
<dbReference type="CDD" id="cd13401">
    <property type="entry name" value="Slt70-like"/>
    <property type="match status" value="1"/>
</dbReference>
<protein>
    <submittedName>
        <fullName evidence="7">Soluble lytic murein transglycosylase</fullName>
        <ecNumber evidence="7">3.2.1.-</ecNumber>
    </submittedName>
</protein>
<dbReference type="Proteomes" id="UP000550401">
    <property type="component" value="Unassembled WGS sequence"/>
</dbReference>
<dbReference type="EC" id="3.2.1.-" evidence="7"/>
<keyword evidence="7" id="KW-0326">Glycosidase</keyword>
<evidence type="ECO:0000256" key="4">
    <source>
        <dbReference type="SAM" id="SignalP"/>
    </source>
</evidence>
<proteinExistence type="inferred from homology"/>
<dbReference type="InterPro" id="IPR023346">
    <property type="entry name" value="Lysozyme-like_dom_sf"/>
</dbReference>
<dbReference type="InterPro" id="IPR008258">
    <property type="entry name" value="Transglycosylase_SLT_dom_1"/>
</dbReference>
<feature type="domain" description="Lytic transglycosylase superhelical linker" evidence="6">
    <location>
        <begin position="412"/>
        <end position="469"/>
    </location>
</feature>
<sequence>MRSTPVPRRSRRARAAWLAVLAFTVALPLAAADRASERAQFRVALAAAKKPPEGAWRKLAAGLDTAHYPLYPYIELAALRPRIAKLGRAEVERFLERWPGTLPAQDLREAWLRELARRGDWKAYLATYTPSEDRDLQCSALLGRLANDEKLDYAKDVQPFWQGERALPGSCDAVLRGLRAQRVVSDAQVWEHLERAADAGNAEAADDAAALLGGSDRIAADRIVAALREPAATLAKAKGWADEPRTRDAVSYALARHARRNSDGAETAWADLGARFQWSDAQKNRILNAIALYRSTSYSSDALARLKALPAAADDDATREWRVRIALAGADWAETLAALDRLSDVQKADARWRYLRARVLSKLGRDTEATPLYADVAREANFHGFLAADWSGQPYSICPLTLAGDAKSEAALAQQPDLERAFEFRELGMLAEARREWNFALGKFDANQRRLAADYAYRKGWYDRAVFAFSADPQTQRLYEQRFPLGLEALIKREAAGAGIDPSWAYGILRAESAWMTDAHSHADAYGLMQLLPGVAKKLAKAEKLPYSSAQDLFDPTLNVQLGTRFLGRMADAYDGSPWLASAAYNAGEAPVGRWLDARGTLDPDFFVETIPYKETREYVARVLAFSVIYDWRMNGKVLALSARMPKIGQPYRAPDDSTPRKAVACATTAVEQKPPADAPASEVQTPDAAVGASAAPQPSPPSAAQ</sequence>
<dbReference type="Pfam" id="PF01464">
    <property type="entry name" value="SLT"/>
    <property type="match status" value="1"/>
</dbReference>
<dbReference type="RefSeq" id="WP_182530248.1">
    <property type="nucleotide sequence ID" value="NZ_JACGXL010000002.1"/>
</dbReference>
<dbReference type="EMBL" id="JACGXL010000002">
    <property type="protein sequence ID" value="MBA8887153.1"/>
    <property type="molecule type" value="Genomic_DNA"/>
</dbReference>
<feature type="chain" id="PRO_5032344289" evidence="4">
    <location>
        <begin position="32"/>
        <end position="706"/>
    </location>
</feature>